<dbReference type="Pfam" id="PF03616">
    <property type="entry name" value="Glt_symporter"/>
    <property type="match status" value="1"/>
</dbReference>
<dbReference type="PANTHER" id="PTHR36178:SF1">
    <property type="entry name" value="SODIUM_GLUTAMATE SYMPORTER"/>
    <property type="match status" value="1"/>
</dbReference>
<name>A0A5D4ME73_9BACI</name>
<dbReference type="GO" id="GO:0016020">
    <property type="term" value="C:membrane"/>
    <property type="evidence" value="ECO:0007669"/>
    <property type="project" value="InterPro"/>
</dbReference>
<keyword evidence="1" id="KW-0472">Membrane</keyword>
<dbReference type="GO" id="GO:0015813">
    <property type="term" value="P:L-glutamate transmembrane transport"/>
    <property type="evidence" value="ECO:0007669"/>
    <property type="project" value="InterPro"/>
</dbReference>
<feature type="transmembrane region" description="Helical" evidence="1">
    <location>
        <begin position="185"/>
        <end position="209"/>
    </location>
</feature>
<accession>A0A5D4ME73</accession>
<dbReference type="EMBL" id="VTEG01000005">
    <property type="protein sequence ID" value="TYR99623.1"/>
    <property type="molecule type" value="Genomic_DNA"/>
</dbReference>
<evidence type="ECO:0000313" key="2">
    <source>
        <dbReference type="EMBL" id="TYR99623.1"/>
    </source>
</evidence>
<feature type="transmembrane region" description="Helical" evidence="1">
    <location>
        <begin position="285"/>
        <end position="309"/>
    </location>
</feature>
<feature type="transmembrane region" description="Helical" evidence="1">
    <location>
        <begin position="43"/>
        <end position="64"/>
    </location>
</feature>
<feature type="transmembrane region" description="Helical" evidence="1">
    <location>
        <begin position="252"/>
        <end position="273"/>
    </location>
</feature>
<evidence type="ECO:0000313" key="3">
    <source>
        <dbReference type="Proteomes" id="UP000325182"/>
    </source>
</evidence>
<gene>
    <name evidence="2" type="ORF">FZC84_10365</name>
</gene>
<keyword evidence="1" id="KW-0812">Transmembrane</keyword>
<feature type="transmembrane region" description="Helical" evidence="1">
    <location>
        <begin position="16"/>
        <end position="36"/>
    </location>
</feature>
<feature type="transmembrane region" description="Helical" evidence="1">
    <location>
        <begin position="124"/>
        <end position="146"/>
    </location>
</feature>
<organism evidence="2 3">
    <name type="scientific">Rossellomorea vietnamensis</name>
    <dbReference type="NCBI Taxonomy" id="218284"/>
    <lineage>
        <taxon>Bacteria</taxon>
        <taxon>Bacillati</taxon>
        <taxon>Bacillota</taxon>
        <taxon>Bacilli</taxon>
        <taxon>Bacillales</taxon>
        <taxon>Bacillaceae</taxon>
        <taxon>Rossellomorea</taxon>
    </lineage>
</organism>
<evidence type="ECO:0000256" key="1">
    <source>
        <dbReference type="SAM" id="Phobius"/>
    </source>
</evidence>
<sequence>MDIILRRHTLVDTPSFILALVALSALLLISKWIRIVTPLFQRYFIPTSIIAGLLGLAAGPQVLGKIVPGETFDSGLFTEGIMETFGLMPEILITIIFAALFLGKSLPGPKSIWKQAGPQLSYGLTVGWGQYVIGLLLALFVLSTFFDLPPAAGALIEISFQGGPGTAAGLSSTFESLDFEDGAELALGLATIGILSAVIAGMIIVNWGIRNNKTKQAEKPSELSQSEKKGIFTEEGVSAGNLTTRQQSIESLTIHVAHIGAAIGTGLLVQWAFVELEKLTWGAMFNVYIFEYVPLFPLAMAGGVVVQLLSKRLFKFTIINRELIKRIQGLSLDLLITASVASLSLTVIGNNLLPFLILAAAGILWNVLALLFLAPRMMPDHWFERGIVDFGQSMGMTPTGLLLLQIVDPERKTPAFDSFGYKQLLFEPVMGGGLFTAASLPLIVQFGAVPMLILTSVLFVVWLLIGLLHFGRRK</sequence>
<reference evidence="2 3" key="1">
    <citation type="submission" date="2019-08" db="EMBL/GenBank/DDBJ databases">
        <title>Bacillus genomes from the desert of Cuatro Cienegas, Coahuila.</title>
        <authorList>
            <person name="Olmedo-Alvarez G."/>
        </authorList>
    </citation>
    <scope>NUCLEOTIDE SEQUENCE [LARGE SCALE GENOMIC DNA]</scope>
    <source>
        <strain evidence="2 3">CH128b_4D</strain>
    </source>
</reference>
<feature type="transmembrane region" description="Helical" evidence="1">
    <location>
        <begin position="355"/>
        <end position="374"/>
    </location>
</feature>
<proteinExistence type="predicted"/>
<dbReference type="GO" id="GO:0015501">
    <property type="term" value="F:glutamate:sodium symporter activity"/>
    <property type="evidence" value="ECO:0007669"/>
    <property type="project" value="InterPro"/>
</dbReference>
<keyword evidence="1" id="KW-1133">Transmembrane helix</keyword>
<feature type="transmembrane region" description="Helical" evidence="1">
    <location>
        <begin position="330"/>
        <end position="349"/>
    </location>
</feature>
<dbReference type="AlphaFoldDB" id="A0A5D4ME73"/>
<comment type="caution">
    <text evidence="2">The sequence shown here is derived from an EMBL/GenBank/DDBJ whole genome shotgun (WGS) entry which is preliminary data.</text>
</comment>
<feature type="transmembrane region" description="Helical" evidence="1">
    <location>
        <begin position="424"/>
        <end position="443"/>
    </location>
</feature>
<dbReference type="Proteomes" id="UP000325182">
    <property type="component" value="Unassembled WGS sequence"/>
</dbReference>
<dbReference type="PANTHER" id="PTHR36178">
    <property type="entry name" value="SLR0625 PROTEIN"/>
    <property type="match status" value="1"/>
</dbReference>
<feature type="transmembrane region" description="Helical" evidence="1">
    <location>
        <begin position="84"/>
        <end position="103"/>
    </location>
</feature>
<protein>
    <submittedName>
        <fullName evidence="2">Sodium:glutamate symporter</fullName>
    </submittedName>
</protein>
<feature type="transmembrane region" description="Helical" evidence="1">
    <location>
        <begin position="449"/>
        <end position="470"/>
    </location>
</feature>
<dbReference type="InterPro" id="IPR004445">
    <property type="entry name" value="GltS"/>
</dbReference>